<comment type="caution">
    <text evidence="3">The sequence shown here is derived from an EMBL/GenBank/DDBJ whole genome shotgun (WGS) entry which is preliminary data.</text>
</comment>
<dbReference type="GO" id="GO:0006508">
    <property type="term" value="P:proteolysis"/>
    <property type="evidence" value="ECO:0007669"/>
    <property type="project" value="UniProtKB-UniRule"/>
</dbReference>
<evidence type="ECO:0000259" key="2">
    <source>
        <dbReference type="Pfam" id="PF02617"/>
    </source>
</evidence>
<protein>
    <recommendedName>
        <fullName evidence="1">ATP-dependent Clp protease adapter protein ClpS</fullName>
    </recommendedName>
</protein>
<accession>A0A1S8TM91</accession>
<dbReference type="HAMAP" id="MF_00302">
    <property type="entry name" value="ClpS"/>
    <property type="match status" value="1"/>
</dbReference>
<reference evidence="3 4" key="1">
    <citation type="submission" date="2016-05" db="EMBL/GenBank/DDBJ databases">
        <title>Microbial solvent formation.</title>
        <authorList>
            <person name="Poehlein A."/>
            <person name="Montoya Solano J.D."/>
            <person name="Flitsch S."/>
            <person name="Krabben P."/>
            <person name="Duerre P."/>
            <person name="Daniel R."/>
        </authorList>
    </citation>
    <scope>NUCLEOTIDE SEQUENCE [LARGE SCALE GENOMIC DNA]</scope>
    <source>
        <strain evidence="3 4">DSM 2619</strain>
    </source>
</reference>
<keyword evidence="4" id="KW-1185">Reference proteome</keyword>
<evidence type="ECO:0000313" key="4">
    <source>
        <dbReference type="Proteomes" id="UP000190890"/>
    </source>
</evidence>
<dbReference type="AlphaFoldDB" id="A0A1S8TM91"/>
<comment type="function">
    <text evidence="1">Involved in the modulation of the specificity of the ClpAP-mediated ATP-dependent protein degradation.</text>
</comment>
<dbReference type="OrthoDB" id="9796121at2"/>
<name>A0A1S8TM91_9CLOT</name>
<dbReference type="GO" id="GO:0008233">
    <property type="term" value="F:peptidase activity"/>
    <property type="evidence" value="ECO:0007669"/>
    <property type="project" value="UniProtKB-KW"/>
</dbReference>
<dbReference type="GO" id="GO:0030163">
    <property type="term" value="P:protein catabolic process"/>
    <property type="evidence" value="ECO:0007669"/>
    <property type="project" value="InterPro"/>
</dbReference>
<keyword evidence="3" id="KW-0378">Hydrolase</keyword>
<dbReference type="EMBL" id="LZZM01000119">
    <property type="protein sequence ID" value="OOM78754.1"/>
    <property type="molecule type" value="Genomic_DNA"/>
</dbReference>
<dbReference type="STRING" id="29367.CLPUN_18020"/>
<dbReference type="InterPro" id="IPR022935">
    <property type="entry name" value="ClpS"/>
</dbReference>
<keyword evidence="3" id="KW-0645">Protease</keyword>
<dbReference type="InterPro" id="IPR003769">
    <property type="entry name" value="ClpS_core"/>
</dbReference>
<gene>
    <name evidence="1 3" type="primary">clpS</name>
    <name evidence="3" type="ORF">CLPUN_18020</name>
</gene>
<dbReference type="SUPFAM" id="SSF54736">
    <property type="entry name" value="ClpS-like"/>
    <property type="match status" value="1"/>
</dbReference>
<organism evidence="3 4">
    <name type="scientific">Clostridium puniceum</name>
    <dbReference type="NCBI Taxonomy" id="29367"/>
    <lineage>
        <taxon>Bacteria</taxon>
        <taxon>Bacillati</taxon>
        <taxon>Bacillota</taxon>
        <taxon>Clostridia</taxon>
        <taxon>Eubacteriales</taxon>
        <taxon>Clostridiaceae</taxon>
        <taxon>Clostridium</taxon>
    </lineage>
</organism>
<sequence>MEPNIVVKQKDKVKIKKPKDYKVVMYNDDYTTMEFVINILVSVFNKKLMEAEKIMLDVHEKGKGVAGIYSHDIAITKVSTAMGMAKEKGFPFKLTVEEA</sequence>
<dbReference type="Proteomes" id="UP000190890">
    <property type="component" value="Unassembled WGS sequence"/>
</dbReference>
<dbReference type="Pfam" id="PF02617">
    <property type="entry name" value="ClpS"/>
    <property type="match status" value="1"/>
</dbReference>
<dbReference type="RefSeq" id="WP_077846968.1">
    <property type="nucleotide sequence ID" value="NZ_LZZM01000119.1"/>
</dbReference>
<dbReference type="FunFam" id="3.30.1390.10:FF:000002">
    <property type="entry name" value="ATP-dependent Clp protease adapter protein ClpS"/>
    <property type="match status" value="1"/>
</dbReference>
<evidence type="ECO:0000313" key="3">
    <source>
        <dbReference type="EMBL" id="OOM78754.1"/>
    </source>
</evidence>
<dbReference type="Gene3D" id="3.30.1390.10">
    <property type="match status" value="1"/>
</dbReference>
<proteinExistence type="inferred from homology"/>
<comment type="similarity">
    <text evidence="1">Belongs to the ClpS family.</text>
</comment>
<evidence type="ECO:0000256" key="1">
    <source>
        <dbReference type="HAMAP-Rule" id="MF_00302"/>
    </source>
</evidence>
<feature type="domain" description="Adaptor protein ClpS core" evidence="2">
    <location>
        <begin position="16"/>
        <end position="95"/>
    </location>
</feature>
<comment type="subunit">
    <text evidence="1">Binds to the N-terminal domain of the chaperone ClpA.</text>
</comment>
<dbReference type="InterPro" id="IPR014719">
    <property type="entry name" value="Ribosomal_bL12_C/ClpS-like"/>
</dbReference>